<comment type="caution">
    <text evidence="3">The sequence shown here is derived from an EMBL/GenBank/DDBJ whole genome shotgun (WGS) entry which is preliminary data.</text>
</comment>
<dbReference type="EMBL" id="MU856865">
    <property type="protein sequence ID" value="KAK4156604.1"/>
    <property type="molecule type" value="Genomic_DNA"/>
</dbReference>
<sequence>MRLRAPIQLLLIALTATQSSASPLAGPPSDVTSRDFTEFTTDTADVEKRSYQDSCNSCTISNSANPILRCHCNKPGSAAVWTELALNNCIANRNGMMTWAAGSVLPSPWAFQSSWSYCR</sequence>
<dbReference type="AlphaFoldDB" id="A0AAN6VSN9"/>
<evidence type="ECO:0000256" key="1">
    <source>
        <dbReference type="SAM" id="SignalP"/>
    </source>
</evidence>
<gene>
    <name evidence="3" type="ORF">C8A00DRAFT_30572</name>
</gene>
<evidence type="ECO:0000313" key="4">
    <source>
        <dbReference type="Proteomes" id="UP001302745"/>
    </source>
</evidence>
<evidence type="ECO:0000313" key="3">
    <source>
        <dbReference type="EMBL" id="KAK4156604.1"/>
    </source>
</evidence>
<feature type="domain" description="Cyanovirin-N" evidence="2">
    <location>
        <begin position="51"/>
        <end position="112"/>
    </location>
</feature>
<reference evidence="3" key="2">
    <citation type="submission" date="2023-05" db="EMBL/GenBank/DDBJ databases">
        <authorList>
            <consortium name="Lawrence Berkeley National Laboratory"/>
            <person name="Steindorff A."/>
            <person name="Hensen N."/>
            <person name="Bonometti L."/>
            <person name="Westerberg I."/>
            <person name="Brannstrom I.O."/>
            <person name="Guillou S."/>
            <person name="Cros-Aarteil S."/>
            <person name="Calhoun S."/>
            <person name="Haridas S."/>
            <person name="Kuo A."/>
            <person name="Mondo S."/>
            <person name="Pangilinan J."/>
            <person name="Riley R."/>
            <person name="Labutti K."/>
            <person name="Andreopoulos B."/>
            <person name="Lipzen A."/>
            <person name="Chen C."/>
            <person name="Yanf M."/>
            <person name="Daum C."/>
            <person name="Ng V."/>
            <person name="Clum A."/>
            <person name="Ohm R."/>
            <person name="Martin F."/>
            <person name="Silar P."/>
            <person name="Natvig D."/>
            <person name="Lalanne C."/>
            <person name="Gautier V."/>
            <person name="Ament-Velasquez S.L."/>
            <person name="Kruys A."/>
            <person name="Hutchinson M.I."/>
            <person name="Powell A.J."/>
            <person name="Barry K."/>
            <person name="Miller A.N."/>
            <person name="Grigoriev I.V."/>
            <person name="Debuchy R."/>
            <person name="Gladieux P."/>
            <person name="Thoren M.H."/>
            <person name="Johannesson H."/>
        </authorList>
    </citation>
    <scope>NUCLEOTIDE SEQUENCE</scope>
    <source>
        <strain evidence="3">CBS 538.74</strain>
    </source>
</reference>
<dbReference type="InterPro" id="IPR011058">
    <property type="entry name" value="Cyanovirin-N"/>
</dbReference>
<dbReference type="Gene3D" id="2.30.60.10">
    <property type="entry name" value="Cyanovirin-N"/>
    <property type="match status" value="1"/>
</dbReference>
<feature type="signal peptide" evidence="1">
    <location>
        <begin position="1"/>
        <end position="21"/>
    </location>
</feature>
<evidence type="ECO:0000259" key="2">
    <source>
        <dbReference type="Pfam" id="PF08881"/>
    </source>
</evidence>
<feature type="chain" id="PRO_5042933543" description="Cyanovirin-N domain-containing protein" evidence="1">
    <location>
        <begin position="22"/>
        <end position="119"/>
    </location>
</feature>
<dbReference type="SUPFAM" id="SSF51322">
    <property type="entry name" value="Cyanovirin-N"/>
    <property type="match status" value="1"/>
</dbReference>
<dbReference type="Proteomes" id="UP001302745">
    <property type="component" value="Unassembled WGS sequence"/>
</dbReference>
<keyword evidence="1" id="KW-0732">Signal</keyword>
<protein>
    <recommendedName>
        <fullName evidence="2">Cyanovirin-N domain-containing protein</fullName>
    </recommendedName>
</protein>
<dbReference type="Pfam" id="PF08881">
    <property type="entry name" value="CVNH"/>
    <property type="match status" value="1"/>
</dbReference>
<accession>A0AAN6VSN9</accession>
<organism evidence="3 4">
    <name type="scientific">Chaetomidium leptoderma</name>
    <dbReference type="NCBI Taxonomy" id="669021"/>
    <lineage>
        <taxon>Eukaryota</taxon>
        <taxon>Fungi</taxon>
        <taxon>Dikarya</taxon>
        <taxon>Ascomycota</taxon>
        <taxon>Pezizomycotina</taxon>
        <taxon>Sordariomycetes</taxon>
        <taxon>Sordariomycetidae</taxon>
        <taxon>Sordariales</taxon>
        <taxon>Chaetomiaceae</taxon>
        <taxon>Chaetomidium</taxon>
    </lineage>
</organism>
<reference evidence="3" key="1">
    <citation type="journal article" date="2023" name="Mol. Phylogenet. Evol.">
        <title>Genome-scale phylogeny and comparative genomics of the fungal order Sordariales.</title>
        <authorList>
            <person name="Hensen N."/>
            <person name="Bonometti L."/>
            <person name="Westerberg I."/>
            <person name="Brannstrom I.O."/>
            <person name="Guillou S."/>
            <person name="Cros-Aarteil S."/>
            <person name="Calhoun S."/>
            <person name="Haridas S."/>
            <person name="Kuo A."/>
            <person name="Mondo S."/>
            <person name="Pangilinan J."/>
            <person name="Riley R."/>
            <person name="LaButti K."/>
            <person name="Andreopoulos B."/>
            <person name="Lipzen A."/>
            <person name="Chen C."/>
            <person name="Yan M."/>
            <person name="Daum C."/>
            <person name="Ng V."/>
            <person name="Clum A."/>
            <person name="Steindorff A."/>
            <person name="Ohm R.A."/>
            <person name="Martin F."/>
            <person name="Silar P."/>
            <person name="Natvig D.O."/>
            <person name="Lalanne C."/>
            <person name="Gautier V."/>
            <person name="Ament-Velasquez S.L."/>
            <person name="Kruys A."/>
            <person name="Hutchinson M.I."/>
            <person name="Powell A.J."/>
            <person name="Barry K."/>
            <person name="Miller A.N."/>
            <person name="Grigoriev I.V."/>
            <person name="Debuchy R."/>
            <person name="Gladieux P."/>
            <person name="Hiltunen Thoren M."/>
            <person name="Johannesson H."/>
        </authorList>
    </citation>
    <scope>NUCLEOTIDE SEQUENCE</scope>
    <source>
        <strain evidence="3">CBS 538.74</strain>
    </source>
</reference>
<name>A0AAN6VSN9_9PEZI</name>
<keyword evidence="4" id="KW-1185">Reference proteome</keyword>
<dbReference type="InterPro" id="IPR036673">
    <property type="entry name" value="Cyanovirin-N_sf"/>
</dbReference>
<proteinExistence type="predicted"/>